<dbReference type="Pfam" id="PF01805">
    <property type="entry name" value="Surp"/>
    <property type="match status" value="2"/>
</dbReference>
<evidence type="ECO:0000256" key="3">
    <source>
        <dbReference type="ARBA" id="ARBA00022884"/>
    </source>
</evidence>
<feature type="compositionally biased region" description="Basic residues" evidence="7">
    <location>
        <begin position="893"/>
        <end position="926"/>
    </location>
</feature>
<keyword evidence="2" id="KW-0677">Repeat</keyword>
<evidence type="ECO:0000256" key="6">
    <source>
        <dbReference type="ARBA" id="ARBA00023187"/>
    </source>
</evidence>
<reference evidence="9" key="1">
    <citation type="submission" date="2022-03" db="EMBL/GenBank/DDBJ databases">
        <authorList>
            <person name="Sayadi A."/>
        </authorList>
    </citation>
    <scope>NUCLEOTIDE SEQUENCE</scope>
</reference>
<feature type="compositionally biased region" description="Basic and acidic residues" evidence="7">
    <location>
        <begin position="443"/>
        <end position="454"/>
    </location>
</feature>
<feature type="compositionally biased region" description="Basic and acidic residues" evidence="7">
    <location>
        <begin position="554"/>
        <end position="573"/>
    </location>
</feature>
<dbReference type="PROSITE" id="PS50128">
    <property type="entry name" value="SURP"/>
    <property type="match status" value="2"/>
</dbReference>
<feature type="domain" description="SURP motif" evidence="8">
    <location>
        <begin position="205"/>
        <end position="247"/>
    </location>
</feature>
<feature type="region of interest" description="Disordered" evidence="7">
    <location>
        <begin position="468"/>
        <end position="496"/>
    </location>
</feature>
<dbReference type="SMART" id="SM00648">
    <property type="entry name" value="SWAP"/>
    <property type="match status" value="2"/>
</dbReference>
<evidence type="ECO:0000256" key="2">
    <source>
        <dbReference type="ARBA" id="ARBA00022737"/>
    </source>
</evidence>
<dbReference type="InterPro" id="IPR019147">
    <property type="entry name" value="SWAP_N_domain"/>
</dbReference>
<dbReference type="Proteomes" id="UP001152888">
    <property type="component" value="Unassembled WGS sequence"/>
</dbReference>
<dbReference type="OrthoDB" id="5836667at2759"/>
<keyword evidence="4" id="KW-0805">Transcription regulation</keyword>
<dbReference type="Gene3D" id="1.10.10.790">
    <property type="entry name" value="Surp module"/>
    <property type="match status" value="2"/>
</dbReference>
<dbReference type="AlphaFoldDB" id="A0A9P0Q1Y2"/>
<name>A0A9P0Q1Y2_ACAOB</name>
<feature type="region of interest" description="Disordered" evidence="7">
    <location>
        <begin position="638"/>
        <end position="741"/>
    </location>
</feature>
<feature type="region of interest" description="Disordered" evidence="7">
    <location>
        <begin position="799"/>
        <end position="940"/>
    </location>
</feature>
<feature type="compositionally biased region" description="Low complexity" evidence="7">
    <location>
        <begin position="928"/>
        <end position="940"/>
    </location>
</feature>
<evidence type="ECO:0000256" key="1">
    <source>
        <dbReference type="ARBA" id="ARBA00022664"/>
    </source>
</evidence>
<keyword evidence="1" id="KW-0507">mRNA processing</keyword>
<evidence type="ECO:0000313" key="10">
    <source>
        <dbReference type="Proteomes" id="UP001152888"/>
    </source>
</evidence>
<feature type="region of interest" description="Disordered" evidence="7">
    <location>
        <begin position="272"/>
        <end position="298"/>
    </location>
</feature>
<evidence type="ECO:0000256" key="7">
    <source>
        <dbReference type="SAM" id="MobiDB-lite"/>
    </source>
</evidence>
<feature type="compositionally biased region" description="Acidic residues" evidence="7">
    <location>
        <begin position="472"/>
        <end position="488"/>
    </location>
</feature>
<protein>
    <recommendedName>
        <fullName evidence="8">SURP motif domain-containing protein</fullName>
    </recommendedName>
</protein>
<dbReference type="PANTHER" id="PTHR13161:SF15">
    <property type="entry name" value="SPLICING FACTOR, SUPPRESSOR OF WHITE-APRICOT HOMOLOG"/>
    <property type="match status" value="1"/>
</dbReference>
<dbReference type="PANTHER" id="PTHR13161">
    <property type="entry name" value="SPLICING FACTOR SUPPRESSOR OF WHITE APRICOT"/>
    <property type="match status" value="1"/>
</dbReference>
<keyword evidence="10" id="KW-1185">Reference proteome</keyword>
<keyword evidence="3" id="KW-0694">RNA-binding</keyword>
<dbReference type="SMART" id="SM01141">
    <property type="entry name" value="DRY_EERY"/>
    <property type="match status" value="1"/>
</dbReference>
<sequence>MFCFCLFCAVENNYNHKKNTKMAQWNGNESGILRKSVPVENHEELLVFGYACKLFRDDEKALYIDQGKHLIPWMGDPSLKIDRYDCRGHLSDIKKYEASREGYDATRWLGLSDKERQLEELCDKERYYALEINEEEEQMYKDEEQKRKFTNTIGYSYDVPPEKKDEPEKPIVLGAEEKEEQYVPLPILDVPVDIEIPKTVKENTRLEKTAMFVCSQGPQMEILIKAKQADNPQFSFLNQGDPLYKYYRHVLSAFKSRIYKGYEAIMNEKLDTSADDQDPDSSHYLHPSLQPATSQAAPPATVSVVPQVPYRPSASCAYFQLVNRIQGAGGVPQETVASQLTQEQLQYYLYYYSQQYHEYYKQMGLYQQGLASNPGQFIPPADFQSLDPNIQAYIQHVTYNQYMQQFQQQASNNSYAQIVSNVNKDNPYAANVPQIPQSVQQKQPEKEPVAEKPKQAMKKSLHCLAAAYGSDSESEDDDDDKENDENEETYSHPTGEMQVIIDKMALYVSKNGEQFEEIVKAKADPRFNFLNDGHEFNKYYREKIKEMKGGNAEKSAKKDDSDEKEKKEESEKRVVKKEKKVIAPVCFSIKKSKDDTPKEIKSALPVEDSDEEEENAAPTPPVVPAPASLVASLKQIAENKKIERQTFLEAKSTETRKYEKSGTTESKQSELRVEKPATKHSDLKQTNEKERDVVDQNQKLDVKTTTKGEENGSNGLDNEKTVRSRSGSKEMSPIKNGVLDGDDPILELIELTGEDIEDNSNNTAEGKLKNKLAAAKERLNAVSRLQLERKRKAAAFLKLKSTALPQQTPSEKQGSPLRGSSADVIDDTVKINRVEKQESDSGTSRSKSKSPLKMEMEARISISDDSEVERERRREKRKHKLRERSRTRDRDKVKKKKRERRKKSHKRKHSKSKHDKSKKKLMKSHRMSNSVENSCSSESS</sequence>
<feature type="region of interest" description="Disordered" evidence="7">
    <location>
        <begin position="427"/>
        <end position="456"/>
    </location>
</feature>
<feature type="compositionally biased region" description="Basic and acidic residues" evidence="7">
    <location>
        <begin position="638"/>
        <end position="710"/>
    </location>
</feature>
<comment type="caution">
    <text evidence="9">The sequence shown here is derived from an EMBL/GenBank/DDBJ whole genome shotgun (WGS) entry which is preliminary data.</text>
</comment>
<feature type="region of interest" description="Disordered" evidence="7">
    <location>
        <begin position="593"/>
        <end position="626"/>
    </location>
</feature>
<feature type="compositionally biased region" description="Basic residues" evidence="7">
    <location>
        <begin position="873"/>
        <end position="883"/>
    </location>
</feature>
<dbReference type="InterPro" id="IPR040397">
    <property type="entry name" value="SWAP"/>
</dbReference>
<dbReference type="InterPro" id="IPR035967">
    <property type="entry name" value="SWAP/Surp_sf"/>
</dbReference>
<keyword evidence="5" id="KW-0804">Transcription</keyword>
<proteinExistence type="predicted"/>
<dbReference type="SUPFAM" id="SSF109905">
    <property type="entry name" value="Surp module (SWAP domain)"/>
    <property type="match status" value="2"/>
</dbReference>
<evidence type="ECO:0000256" key="4">
    <source>
        <dbReference type="ARBA" id="ARBA00023015"/>
    </source>
</evidence>
<dbReference type="GO" id="GO:0003723">
    <property type="term" value="F:RNA binding"/>
    <property type="evidence" value="ECO:0007669"/>
    <property type="project" value="UniProtKB-KW"/>
</dbReference>
<evidence type="ECO:0000256" key="5">
    <source>
        <dbReference type="ARBA" id="ARBA00023163"/>
    </source>
</evidence>
<feature type="compositionally biased region" description="Polar residues" evidence="7">
    <location>
        <begin position="803"/>
        <end position="813"/>
    </location>
</feature>
<organism evidence="9 10">
    <name type="scientific">Acanthoscelides obtectus</name>
    <name type="common">Bean weevil</name>
    <name type="synonym">Bruchus obtectus</name>
    <dbReference type="NCBI Taxonomy" id="200917"/>
    <lineage>
        <taxon>Eukaryota</taxon>
        <taxon>Metazoa</taxon>
        <taxon>Ecdysozoa</taxon>
        <taxon>Arthropoda</taxon>
        <taxon>Hexapoda</taxon>
        <taxon>Insecta</taxon>
        <taxon>Pterygota</taxon>
        <taxon>Neoptera</taxon>
        <taxon>Endopterygota</taxon>
        <taxon>Coleoptera</taxon>
        <taxon>Polyphaga</taxon>
        <taxon>Cucujiformia</taxon>
        <taxon>Chrysomeloidea</taxon>
        <taxon>Chrysomelidae</taxon>
        <taxon>Bruchinae</taxon>
        <taxon>Bruchini</taxon>
        <taxon>Acanthoscelides</taxon>
    </lineage>
</organism>
<feature type="compositionally biased region" description="Basic and acidic residues" evidence="7">
    <location>
        <begin position="827"/>
        <end position="839"/>
    </location>
</feature>
<feature type="region of interest" description="Disordered" evidence="7">
    <location>
        <begin position="547"/>
        <end position="576"/>
    </location>
</feature>
<dbReference type="Pfam" id="PF09750">
    <property type="entry name" value="DRY_EERY"/>
    <property type="match status" value="1"/>
</dbReference>
<dbReference type="GO" id="GO:0000395">
    <property type="term" value="P:mRNA 5'-splice site recognition"/>
    <property type="evidence" value="ECO:0007669"/>
    <property type="project" value="TreeGrafter"/>
</dbReference>
<keyword evidence="6" id="KW-0508">mRNA splicing</keyword>
<feature type="compositionally biased region" description="Low complexity" evidence="7">
    <location>
        <begin position="287"/>
        <end position="298"/>
    </location>
</feature>
<feature type="domain" description="SURP motif" evidence="8">
    <location>
        <begin position="500"/>
        <end position="540"/>
    </location>
</feature>
<evidence type="ECO:0000313" key="9">
    <source>
        <dbReference type="EMBL" id="CAH2007607.1"/>
    </source>
</evidence>
<dbReference type="InterPro" id="IPR000061">
    <property type="entry name" value="Surp"/>
</dbReference>
<accession>A0A9P0Q1Y2</accession>
<evidence type="ECO:0000259" key="8">
    <source>
        <dbReference type="PROSITE" id="PS50128"/>
    </source>
</evidence>
<dbReference type="EMBL" id="CAKOFQ010007757">
    <property type="protein sequence ID" value="CAH2007607.1"/>
    <property type="molecule type" value="Genomic_DNA"/>
</dbReference>
<gene>
    <name evidence="9" type="ORF">ACAOBT_LOCUS29748</name>
</gene>